<evidence type="ECO:0000256" key="2">
    <source>
        <dbReference type="ARBA" id="ARBA00022574"/>
    </source>
</evidence>
<evidence type="ECO:0000256" key="3">
    <source>
        <dbReference type="ARBA" id="ARBA00022737"/>
    </source>
</evidence>
<comment type="caution">
    <text evidence="5">The sequence shown here is derived from an EMBL/GenBank/DDBJ whole genome shotgun (WGS) entry which is preliminary data.</text>
</comment>
<dbReference type="Gramene" id="rna2754">
    <property type="protein sequence ID" value="RHN79058.1"/>
    <property type="gene ID" value="gene2754"/>
</dbReference>
<reference evidence="5" key="1">
    <citation type="journal article" date="2018" name="Nat. Plants">
        <title>Whole-genome landscape of Medicago truncatula symbiotic genes.</title>
        <authorList>
            <person name="Pecrix Y."/>
            <person name="Gamas P."/>
            <person name="Carrere S."/>
        </authorList>
    </citation>
    <scope>NUCLEOTIDE SEQUENCE</scope>
    <source>
        <tissue evidence="5">Leaves</tissue>
    </source>
</reference>
<accession>A0A396JS40</accession>
<name>A0A396JS40_MEDTR</name>
<sequence length="78" mass="9147">MKKWITSISWEPVHLYAPCRRFVSASKDKIARIWDISLKKCICLNSHIESVTCVKWGGDGVIYTRYFLPLLFHLFLCL</sequence>
<keyword evidence="3" id="KW-0677">Repeat</keyword>
<dbReference type="PANTHER" id="PTHR19848:SF0">
    <property type="entry name" value="NOTCHLESS PROTEIN HOMOLOG 1"/>
    <property type="match status" value="1"/>
</dbReference>
<proteinExistence type="predicted"/>
<dbReference type="Pfam" id="PF00400">
    <property type="entry name" value="WD40"/>
    <property type="match status" value="1"/>
</dbReference>
<organism evidence="5">
    <name type="scientific">Medicago truncatula</name>
    <name type="common">Barrel medic</name>
    <name type="synonym">Medicago tribuloides</name>
    <dbReference type="NCBI Taxonomy" id="3880"/>
    <lineage>
        <taxon>Eukaryota</taxon>
        <taxon>Viridiplantae</taxon>
        <taxon>Streptophyta</taxon>
        <taxon>Embryophyta</taxon>
        <taxon>Tracheophyta</taxon>
        <taxon>Spermatophyta</taxon>
        <taxon>Magnoliopsida</taxon>
        <taxon>eudicotyledons</taxon>
        <taxon>Gunneridae</taxon>
        <taxon>Pentapetalae</taxon>
        <taxon>rosids</taxon>
        <taxon>fabids</taxon>
        <taxon>Fabales</taxon>
        <taxon>Fabaceae</taxon>
        <taxon>Papilionoideae</taxon>
        <taxon>50 kb inversion clade</taxon>
        <taxon>NPAAA clade</taxon>
        <taxon>Hologalegina</taxon>
        <taxon>IRL clade</taxon>
        <taxon>Trifolieae</taxon>
        <taxon>Medicago</taxon>
    </lineage>
</organism>
<dbReference type="SUPFAM" id="SSF50978">
    <property type="entry name" value="WD40 repeat-like"/>
    <property type="match status" value="1"/>
</dbReference>
<dbReference type="InterPro" id="IPR015943">
    <property type="entry name" value="WD40/YVTN_repeat-like_dom_sf"/>
</dbReference>
<dbReference type="PANTHER" id="PTHR19848">
    <property type="entry name" value="WD40 REPEAT PROTEIN"/>
    <property type="match status" value="1"/>
</dbReference>
<evidence type="ECO:0000313" key="5">
    <source>
        <dbReference type="EMBL" id="RHN79058.1"/>
    </source>
</evidence>
<dbReference type="Gene3D" id="2.130.10.10">
    <property type="entry name" value="YVTN repeat-like/Quinoprotein amine dehydrogenase"/>
    <property type="match status" value="1"/>
</dbReference>
<dbReference type="Proteomes" id="UP000265566">
    <property type="component" value="Chromosome 1"/>
</dbReference>
<dbReference type="InterPro" id="IPR001680">
    <property type="entry name" value="WD40_rpt"/>
</dbReference>
<keyword evidence="2" id="KW-0853">WD repeat</keyword>
<dbReference type="InterPro" id="IPR036322">
    <property type="entry name" value="WD40_repeat_dom_sf"/>
</dbReference>
<dbReference type="AlphaFoldDB" id="A0A396JS40"/>
<protein>
    <submittedName>
        <fullName evidence="5">Putative transcription factor WD40-like family</fullName>
    </submittedName>
</protein>
<evidence type="ECO:0000256" key="4">
    <source>
        <dbReference type="ARBA" id="ARBA00023242"/>
    </source>
</evidence>
<gene>
    <name evidence="5" type="ORF">MtrunA17_Chr1g0172781</name>
</gene>
<evidence type="ECO:0000256" key="1">
    <source>
        <dbReference type="ARBA" id="ARBA00004123"/>
    </source>
</evidence>
<dbReference type="EMBL" id="PSQE01000001">
    <property type="protein sequence ID" value="RHN79058.1"/>
    <property type="molecule type" value="Genomic_DNA"/>
</dbReference>
<keyword evidence="4" id="KW-0539">Nucleus</keyword>
<comment type="subcellular location">
    <subcellularLocation>
        <location evidence="1">Nucleus</location>
    </subcellularLocation>
</comment>
<dbReference type="GO" id="GO:0005634">
    <property type="term" value="C:nucleus"/>
    <property type="evidence" value="ECO:0007669"/>
    <property type="project" value="UniProtKB-SubCell"/>
</dbReference>